<name>A0A067M4C4_BOTB1</name>
<protein>
    <submittedName>
        <fullName evidence="1">Uncharacterized protein</fullName>
    </submittedName>
</protein>
<organism evidence="1 2">
    <name type="scientific">Botryobasidium botryosum (strain FD-172 SS1)</name>
    <dbReference type="NCBI Taxonomy" id="930990"/>
    <lineage>
        <taxon>Eukaryota</taxon>
        <taxon>Fungi</taxon>
        <taxon>Dikarya</taxon>
        <taxon>Basidiomycota</taxon>
        <taxon>Agaricomycotina</taxon>
        <taxon>Agaricomycetes</taxon>
        <taxon>Cantharellales</taxon>
        <taxon>Botryobasidiaceae</taxon>
        <taxon>Botryobasidium</taxon>
    </lineage>
</organism>
<proteinExistence type="predicted"/>
<dbReference type="EMBL" id="KL198068">
    <property type="protein sequence ID" value="KDQ10379.1"/>
    <property type="molecule type" value="Genomic_DNA"/>
</dbReference>
<dbReference type="AlphaFoldDB" id="A0A067M4C4"/>
<evidence type="ECO:0000313" key="1">
    <source>
        <dbReference type="EMBL" id="KDQ10379.1"/>
    </source>
</evidence>
<reference evidence="2" key="1">
    <citation type="journal article" date="2014" name="Proc. Natl. Acad. Sci. U.S.A.">
        <title>Extensive sampling of basidiomycete genomes demonstrates inadequacy of the white-rot/brown-rot paradigm for wood decay fungi.</title>
        <authorList>
            <person name="Riley R."/>
            <person name="Salamov A.A."/>
            <person name="Brown D.W."/>
            <person name="Nagy L.G."/>
            <person name="Floudas D."/>
            <person name="Held B.W."/>
            <person name="Levasseur A."/>
            <person name="Lombard V."/>
            <person name="Morin E."/>
            <person name="Otillar R."/>
            <person name="Lindquist E.A."/>
            <person name="Sun H."/>
            <person name="LaButti K.M."/>
            <person name="Schmutz J."/>
            <person name="Jabbour D."/>
            <person name="Luo H."/>
            <person name="Baker S.E."/>
            <person name="Pisabarro A.G."/>
            <person name="Walton J.D."/>
            <person name="Blanchette R.A."/>
            <person name="Henrissat B."/>
            <person name="Martin F."/>
            <person name="Cullen D."/>
            <person name="Hibbett D.S."/>
            <person name="Grigoriev I.V."/>
        </authorList>
    </citation>
    <scope>NUCLEOTIDE SEQUENCE [LARGE SCALE GENOMIC DNA]</scope>
    <source>
        <strain evidence="2">FD-172 SS1</strain>
    </source>
</reference>
<gene>
    <name evidence="1" type="ORF">BOTBODRAFT_495002</name>
</gene>
<dbReference type="HOGENOM" id="CLU_2637761_0_0_1"/>
<sequence length="77" mass="8635">MLARRLQTALCTSKIKGVYQTISDQWSRHSNLLPREHEVSASSYNDVSQLPHHGVAEVTVSAVCLHFVLQAYAAYYS</sequence>
<dbReference type="Proteomes" id="UP000027195">
    <property type="component" value="Unassembled WGS sequence"/>
</dbReference>
<dbReference type="InParanoid" id="A0A067M4C4"/>
<accession>A0A067M4C4</accession>
<evidence type="ECO:0000313" key="2">
    <source>
        <dbReference type="Proteomes" id="UP000027195"/>
    </source>
</evidence>
<keyword evidence="2" id="KW-1185">Reference proteome</keyword>